<name>A0AAW1WWK0_RUBAR</name>
<comment type="caution">
    <text evidence="1">The sequence shown here is derived from an EMBL/GenBank/DDBJ whole genome shotgun (WGS) entry which is preliminary data.</text>
</comment>
<reference evidence="1 2" key="1">
    <citation type="journal article" date="2023" name="G3 (Bethesda)">
        <title>A chromosome-length genome assembly and annotation of blackberry (Rubus argutus, cv. 'Hillquist').</title>
        <authorList>
            <person name="Bruna T."/>
            <person name="Aryal R."/>
            <person name="Dudchenko O."/>
            <person name="Sargent D.J."/>
            <person name="Mead D."/>
            <person name="Buti M."/>
            <person name="Cavallini A."/>
            <person name="Hytonen T."/>
            <person name="Andres J."/>
            <person name="Pham M."/>
            <person name="Weisz D."/>
            <person name="Mascagni F."/>
            <person name="Usai G."/>
            <person name="Natali L."/>
            <person name="Bassil N."/>
            <person name="Fernandez G.E."/>
            <person name="Lomsadze A."/>
            <person name="Armour M."/>
            <person name="Olukolu B."/>
            <person name="Poorten T."/>
            <person name="Britton C."/>
            <person name="Davik J."/>
            <person name="Ashrafi H."/>
            <person name="Aiden E.L."/>
            <person name="Borodovsky M."/>
            <person name="Worthington M."/>
        </authorList>
    </citation>
    <scope>NUCLEOTIDE SEQUENCE [LARGE SCALE GENOMIC DNA]</scope>
    <source>
        <strain evidence="1">PI 553951</strain>
    </source>
</reference>
<dbReference type="AlphaFoldDB" id="A0AAW1WWK0"/>
<evidence type="ECO:0000313" key="2">
    <source>
        <dbReference type="Proteomes" id="UP001457282"/>
    </source>
</evidence>
<organism evidence="1 2">
    <name type="scientific">Rubus argutus</name>
    <name type="common">Southern blackberry</name>
    <dbReference type="NCBI Taxonomy" id="59490"/>
    <lineage>
        <taxon>Eukaryota</taxon>
        <taxon>Viridiplantae</taxon>
        <taxon>Streptophyta</taxon>
        <taxon>Embryophyta</taxon>
        <taxon>Tracheophyta</taxon>
        <taxon>Spermatophyta</taxon>
        <taxon>Magnoliopsida</taxon>
        <taxon>eudicotyledons</taxon>
        <taxon>Gunneridae</taxon>
        <taxon>Pentapetalae</taxon>
        <taxon>rosids</taxon>
        <taxon>fabids</taxon>
        <taxon>Rosales</taxon>
        <taxon>Rosaceae</taxon>
        <taxon>Rosoideae</taxon>
        <taxon>Rosoideae incertae sedis</taxon>
        <taxon>Rubus</taxon>
    </lineage>
</organism>
<evidence type="ECO:0000313" key="1">
    <source>
        <dbReference type="EMBL" id="KAK9928405.1"/>
    </source>
</evidence>
<protein>
    <submittedName>
        <fullName evidence="1">Uncharacterized protein</fullName>
    </submittedName>
</protein>
<sequence>MPILFHATSTHKQPNFLSSPRVYRTQILIAVKQHHHSREAKTYAPLSTIRLSHQALAPPCSVSTSSAVIIVLGHSSLILRSLQSSSAVKPSSPLTTTSLILCRALTITTAHNQLAFMPLATPRKPNPIPSTSIIPDVADPQLDAQLHSPPHLRPSQGSPFCSVVIVDLKPPSAHHFRLIHFRAQKLTTRDLAVTTMTILVSSN</sequence>
<dbReference type="Proteomes" id="UP001457282">
    <property type="component" value="Unassembled WGS sequence"/>
</dbReference>
<gene>
    <name evidence="1" type="ORF">M0R45_025542</name>
</gene>
<keyword evidence="2" id="KW-1185">Reference proteome</keyword>
<proteinExistence type="predicted"/>
<accession>A0AAW1WWK0</accession>
<dbReference type="EMBL" id="JBEDUW010000005">
    <property type="protein sequence ID" value="KAK9928405.1"/>
    <property type="molecule type" value="Genomic_DNA"/>
</dbReference>